<organism evidence="8 9">
    <name type="scientific">Pseudomicrostroma glucosiphilum</name>
    <dbReference type="NCBI Taxonomy" id="1684307"/>
    <lineage>
        <taxon>Eukaryota</taxon>
        <taxon>Fungi</taxon>
        <taxon>Dikarya</taxon>
        <taxon>Basidiomycota</taxon>
        <taxon>Ustilaginomycotina</taxon>
        <taxon>Exobasidiomycetes</taxon>
        <taxon>Microstromatales</taxon>
        <taxon>Microstromatales incertae sedis</taxon>
        <taxon>Pseudomicrostroma</taxon>
    </lineage>
</organism>
<evidence type="ECO:0000256" key="5">
    <source>
        <dbReference type="RuleBase" id="RU003465"/>
    </source>
</evidence>
<dbReference type="RefSeq" id="XP_025346353.1">
    <property type="nucleotide sequence ID" value="XM_025495310.1"/>
</dbReference>
<evidence type="ECO:0000256" key="2">
    <source>
        <dbReference type="ARBA" id="ARBA00022723"/>
    </source>
</evidence>
<evidence type="ECO:0000313" key="8">
    <source>
        <dbReference type="EMBL" id="PWN19193.1"/>
    </source>
</evidence>
<dbReference type="InterPro" id="IPR015655">
    <property type="entry name" value="PP2C"/>
</dbReference>
<dbReference type="PROSITE" id="PS51746">
    <property type="entry name" value="PPM_2"/>
    <property type="match status" value="1"/>
</dbReference>
<dbReference type="PANTHER" id="PTHR13832">
    <property type="entry name" value="PROTEIN PHOSPHATASE 2C"/>
    <property type="match status" value="1"/>
</dbReference>
<keyword evidence="9" id="KW-1185">Reference proteome</keyword>
<feature type="compositionally biased region" description="Basic and acidic residues" evidence="6">
    <location>
        <begin position="519"/>
        <end position="530"/>
    </location>
</feature>
<reference evidence="8 9" key="1">
    <citation type="journal article" date="2018" name="Mol. Biol. Evol.">
        <title>Broad Genomic Sampling Reveals a Smut Pathogenic Ancestry of the Fungal Clade Ustilaginomycotina.</title>
        <authorList>
            <person name="Kijpornyongpan T."/>
            <person name="Mondo S.J."/>
            <person name="Barry K."/>
            <person name="Sandor L."/>
            <person name="Lee J."/>
            <person name="Lipzen A."/>
            <person name="Pangilinan J."/>
            <person name="LaButti K."/>
            <person name="Hainaut M."/>
            <person name="Henrissat B."/>
            <person name="Grigoriev I.V."/>
            <person name="Spatafora J.W."/>
            <person name="Aime M.C."/>
        </authorList>
    </citation>
    <scope>NUCLEOTIDE SEQUENCE [LARGE SCALE GENOMIC DNA]</scope>
    <source>
        <strain evidence="8 9">MCA 4718</strain>
    </source>
</reference>
<feature type="compositionally biased region" description="Low complexity" evidence="6">
    <location>
        <begin position="219"/>
        <end position="235"/>
    </location>
</feature>
<evidence type="ECO:0000259" key="7">
    <source>
        <dbReference type="PROSITE" id="PS51746"/>
    </source>
</evidence>
<evidence type="ECO:0000313" key="9">
    <source>
        <dbReference type="Proteomes" id="UP000245942"/>
    </source>
</evidence>
<feature type="compositionally biased region" description="Gly residues" evidence="6">
    <location>
        <begin position="236"/>
        <end position="249"/>
    </location>
</feature>
<feature type="region of interest" description="Disordered" evidence="6">
    <location>
        <begin position="1"/>
        <end position="59"/>
    </location>
</feature>
<feature type="compositionally biased region" description="Low complexity" evidence="6">
    <location>
        <begin position="509"/>
        <end position="518"/>
    </location>
</feature>
<dbReference type="PROSITE" id="PS01032">
    <property type="entry name" value="PPM_1"/>
    <property type="match status" value="1"/>
</dbReference>
<dbReference type="OrthoDB" id="10264738at2759"/>
<keyword evidence="2" id="KW-0479">Metal-binding</keyword>
<feature type="domain" description="PPM-type phosphatase" evidence="7">
    <location>
        <begin position="68"/>
        <end position="448"/>
    </location>
</feature>
<dbReference type="InterPro" id="IPR036457">
    <property type="entry name" value="PPM-type-like_dom_sf"/>
</dbReference>
<dbReference type="Proteomes" id="UP000245942">
    <property type="component" value="Unassembled WGS sequence"/>
</dbReference>
<dbReference type="GO" id="GO:0046872">
    <property type="term" value="F:metal ion binding"/>
    <property type="evidence" value="ECO:0007669"/>
    <property type="project" value="UniProtKB-KW"/>
</dbReference>
<sequence>MGGLRTALDGSGNAKSKAESTAEGSNTHGVVNRHPAADHAQQTNETATTSSSEAKDPASTTKALWPFKVGVSEDRNRRWRRTMEDAHAFVYDFGGVHGQGYFSVFDGHAGKQSAEWCGKHFHEYLVDALATSSQDGKSAPVPDVLNTTFHNVDARLYELANEEKTSSGCTAVTCFLRLEDEAGKPLAFASTGGVHPVAARRLSGIGGAASAQDQTPNEAGSSPSTGGTASLPSSESGGGGTSDKGGNGGSMFKSFARRMRGTSSGAEVEEEEEQPPAKGESSSNVEPGSDAIAGPDGLVQISGAKVRRVLYTANVGDARAVLCRRGQAVRLTYDHKASDAQEAKRITDAGGFVMNNRVNAVLAVTRSLGDSAMKEFVVGAPYTTETTLTDDDTFLIVACDGLWDVVDDQDAVDLVKDVQDPIEMSQRLLQHALSNFSTDNTSVMVVRFRVDASGFPSTAAPRTGSSTGDGSSATSVSGGLAKQGDMTGFATTESPEMETSNSGITTSISQRQQEAAQEQSDRSKGSAEAD</sequence>
<dbReference type="EMBL" id="KZ819332">
    <property type="protein sequence ID" value="PWN19193.1"/>
    <property type="molecule type" value="Genomic_DNA"/>
</dbReference>
<accession>A0A316U4A4</accession>
<dbReference type="STRING" id="1684307.A0A316U4A4"/>
<evidence type="ECO:0000256" key="6">
    <source>
        <dbReference type="SAM" id="MobiDB-lite"/>
    </source>
</evidence>
<dbReference type="Gene3D" id="3.60.40.10">
    <property type="entry name" value="PPM-type phosphatase domain"/>
    <property type="match status" value="2"/>
</dbReference>
<dbReference type="GO" id="GO:0004722">
    <property type="term" value="F:protein serine/threonine phosphatase activity"/>
    <property type="evidence" value="ECO:0007669"/>
    <property type="project" value="InterPro"/>
</dbReference>
<feature type="region of interest" description="Disordered" evidence="6">
    <location>
        <begin position="206"/>
        <end position="296"/>
    </location>
</feature>
<dbReference type="SMART" id="SM00332">
    <property type="entry name" value="PP2Cc"/>
    <property type="match status" value="1"/>
</dbReference>
<evidence type="ECO:0000256" key="1">
    <source>
        <dbReference type="ARBA" id="ARBA00006702"/>
    </source>
</evidence>
<feature type="compositionally biased region" description="Low complexity" evidence="6">
    <location>
        <begin position="463"/>
        <end position="479"/>
    </location>
</feature>
<dbReference type="SUPFAM" id="SSF81606">
    <property type="entry name" value="PP2C-like"/>
    <property type="match status" value="2"/>
</dbReference>
<keyword evidence="4 5" id="KW-0904">Protein phosphatase</keyword>
<dbReference type="PANTHER" id="PTHR13832:SF837">
    <property type="entry name" value="PROTEIN PHOSPHATASE 2C-LIKE DOMAIN-CONTAINING PROTEIN 1"/>
    <property type="match status" value="1"/>
</dbReference>
<feature type="region of interest" description="Disordered" evidence="6">
    <location>
        <begin position="456"/>
        <end position="530"/>
    </location>
</feature>
<dbReference type="InterPro" id="IPR000222">
    <property type="entry name" value="PP2C_BS"/>
</dbReference>
<proteinExistence type="inferred from homology"/>
<comment type="similarity">
    <text evidence="1 5">Belongs to the PP2C family.</text>
</comment>
<dbReference type="Pfam" id="PF00481">
    <property type="entry name" value="PP2C"/>
    <property type="match status" value="2"/>
</dbReference>
<dbReference type="CDD" id="cd00143">
    <property type="entry name" value="PP2Cc"/>
    <property type="match status" value="1"/>
</dbReference>
<keyword evidence="3 5" id="KW-0378">Hydrolase</keyword>
<evidence type="ECO:0000256" key="3">
    <source>
        <dbReference type="ARBA" id="ARBA00022801"/>
    </source>
</evidence>
<protein>
    <submittedName>
        <fullName evidence="8">PP2C-domain-containing protein</fullName>
    </submittedName>
</protein>
<feature type="compositionally biased region" description="Polar residues" evidence="6">
    <location>
        <begin position="489"/>
        <end position="508"/>
    </location>
</feature>
<name>A0A316U4A4_9BASI</name>
<evidence type="ECO:0000256" key="4">
    <source>
        <dbReference type="ARBA" id="ARBA00022912"/>
    </source>
</evidence>
<dbReference type="GeneID" id="37017044"/>
<dbReference type="AlphaFoldDB" id="A0A316U4A4"/>
<dbReference type="InterPro" id="IPR001932">
    <property type="entry name" value="PPM-type_phosphatase-like_dom"/>
</dbReference>
<gene>
    <name evidence="8" type="ORF">BCV69DRAFT_47320</name>
</gene>